<sequence length="226" mass="25349">MPQACLLRVKRDIAEFTADPPPGIFIAPEETDITSINAIVMGASNTPHEGGFFHFYVQCTSEYPMKPPTVRFMTTDAGRVKFNEHIYLDGSICLSTINTNGSTWSPAHRCCPRVPVFTEKEAADSFESIIQHETIRVAVCDTVEACLHENSFAQTLKDAVFKKFSELYDKYEGVVKSRLHLTGTVMNDPMRINTGTYQFEKLLTRLRDLIEEVTKKNETSAANASQ</sequence>
<dbReference type="Proteomes" id="UP000821865">
    <property type="component" value="Chromosome 11"/>
</dbReference>
<organism evidence="1 2">
    <name type="scientific">Dermacentor silvarum</name>
    <name type="common">Tick</name>
    <dbReference type="NCBI Taxonomy" id="543639"/>
    <lineage>
        <taxon>Eukaryota</taxon>
        <taxon>Metazoa</taxon>
        <taxon>Ecdysozoa</taxon>
        <taxon>Arthropoda</taxon>
        <taxon>Chelicerata</taxon>
        <taxon>Arachnida</taxon>
        <taxon>Acari</taxon>
        <taxon>Parasitiformes</taxon>
        <taxon>Ixodida</taxon>
        <taxon>Ixodoidea</taxon>
        <taxon>Ixodidae</taxon>
        <taxon>Rhipicephalinae</taxon>
        <taxon>Dermacentor</taxon>
    </lineage>
</organism>
<proteinExistence type="predicted"/>
<evidence type="ECO:0000313" key="1">
    <source>
        <dbReference type="EMBL" id="KAH7970515.1"/>
    </source>
</evidence>
<name>A0ACB8DI56_DERSI</name>
<dbReference type="EMBL" id="CM023480">
    <property type="protein sequence ID" value="KAH7970515.1"/>
    <property type="molecule type" value="Genomic_DNA"/>
</dbReference>
<gene>
    <name evidence="1" type="ORF">HPB49_008899</name>
</gene>
<protein>
    <submittedName>
        <fullName evidence="1">Uncharacterized protein</fullName>
    </submittedName>
</protein>
<accession>A0ACB8DI56</accession>
<reference evidence="1" key="1">
    <citation type="submission" date="2020-05" db="EMBL/GenBank/DDBJ databases">
        <title>Large-scale comparative analyses of tick genomes elucidate their genetic diversity and vector capacities.</title>
        <authorList>
            <person name="Jia N."/>
            <person name="Wang J."/>
            <person name="Shi W."/>
            <person name="Du L."/>
            <person name="Sun Y."/>
            <person name="Zhan W."/>
            <person name="Jiang J."/>
            <person name="Wang Q."/>
            <person name="Zhang B."/>
            <person name="Ji P."/>
            <person name="Sakyi L.B."/>
            <person name="Cui X."/>
            <person name="Yuan T."/>
            <person name="Jiang B."/>
            <person name="Yang W."/>
            <person name="Lam T.T.-Y."/>
            <person name="Chang Q."/>
            <person name="Ding S."/>
            <person name="Wang X."/>
            <person name="Zhu J."/>
            <person name="Ruan X."/>
            <person name="Zhao L."/>
            <person name="Wei J."/>
            <person name="Que T."/>
            <person name="Du C."/>
            <person name="Cheng J."/>
            <person name="Dai P."/>
            <person name="Han X."/>
            <person name="Huang E."/>
            <person name="Gao Y."/>
            <person name="Liu J."/>
            <person name="Shao H."/>
            <person name="Ye R."/>
            <person name="Li L."/>
            <person name="Wei W."/>
            <person name="Wang X."/>
            <person name="Wang C."/>
            <person name="Yang T."/>
            <person name="Huo Q."/>
            <person name="Li W."/>
            <person name="Guo W."/>
            <person name="Chen H."/>
            <person name="Zhou L."/>
            <person name="Ni X."/>
            <person name="Tian J."/>
            <person name="Zhou Y."/>
            <person name="Sheng Y."/>
            <person name="Liu T."/>
            <person name="Pan Y."/>
            <person name="Xia L."/>
            <person name="Li J."/>
            <person name="Zhao F."/>
            <person name="Cao W."/>
        </authorList>
    </citation>
    <scope>NUCLEOTIDE SEQUENCE</scope>
    <source>
        <strain evidence="1">Dsil-2018</strain>
    </source>
</reference>
<keyword evidence="2" id="KW-1185">Reference proteome</keyword>
<comment type="caution">
    <text evidence="1">The sequence shown here is derived from an EMBL/GenBank/DDBJ whole genome shotgun (WGS) entry which is preliminary data.</text>
</comment>
<evidence type="ECO:0000313" key="2">
    <source>
        <dbReference type="Proteomes" id="UP000821865"/>
    </source>
</evidence>